<dbReference type="KEGG" id="spzr:G5C33_11880"/>
<evidence type="ECO:0000313" key="5">
    <source>
        <dbReference type="Proteomes" id="UP000501568"/>
    </source>
</evidence>
<proteinExistence type="predicted"/>
<keyword evidence="5" id="KW-1185">Reference proteome</keyword>
<dbReference type="Pfam" id="PF01476">
    <property type="entry name" value="LysM"/>
    <property type="match status" value="2"/>
</dbReference>
<feature type="chain" id="PRO_5026270717" evidence="2">
    <location>
        <begin position="19"/>
        <end position="349"/>
    </location>
</feature>
<dbReference type="Gene3D" id="3.10.350.10">
    <property type="entry name" value="LysM domain"/>
    <property type="match status" value="2"/>
</dbReference>
<dbReference type="Pfam" id="PF01551">
    <property type="entry name" value="Peptidase_M23"/>
    <property type="match status" value="1"/>
</dbReference>
<gene>
    <name evidence="4" type="ORF">G5C33_11880</name>
</gene>
<dbReference type="InterPro" id="IPR050570">
    <property type="entry name" value="Cell_wall_metabolism_enzyme"/>
</dbReference>
<dbReference type="InterPro" id="IPR011055">
    <property type="entry name" value="Dup_hybrid_motif"/>
</dbReference>
<organism evidence="4 5">
    <name type="scientific">Stakelama tenebrarum</name>
    <dbReference type="NCBI Taxonomy" id="2711215"/>
    <lineage>
        <taxon>Bacteria</taxon>
        <taxon>Pseudomonadati</taxon>
        <taxon>Pseudomonadota</taxon>
        <taxon>Alphaproteobacteria</taxon>
        <taxon>Sphingomonadales</taxon>
        <taxon>Sphingomonadaceae</taxon>
        <taxon>Stakelama</taxon>
    </lineage>
</organism>
<name>A0A6G6Y750_9SPHN</name>
<dbReference type="PROSITE" id="PS51782">
    <property type="entry name" value="LYSM"/>
    <property type="match status" value="2"/>
</dbReference>
<dbReference type="Gene3D" id="2.70.70.10">
    <property type="entry name" value="Glucose Permease (Domain IIA)"/>
    <property type="match status" value="1"/>
</dbReference>
<dbReference type="InterPro" id="IPR016047">
    <property type="entry name" value="M23ase_b-sheet_dom"/>
</dbReference>
<feature type="domain" description="LysM" evidence="3">
    <location>
        <begin position="68"/>
        <end position="112"/>
    </location>
</feature>
<feature type="region of interest" description="Disordered" evidence="1">
    <location>
        <begin position="22"/>
        <end position="50"/>
    </location>
</feature>
<dbReference type="GO" id="GO:0004222">
    <property type="term" value="F:metalloendopeptidase activity"/>
    <property type="evidence" value="ECO:0007669"/>
    <property type="project" value="TreeGrafter"/>
</dbReference>
<sequence length="349" mass="36949">MVRLRNWAPLLPVAAALAGCIPSTTTRGPGPSEPAPPRRGSEVRTLPAAPPAWEAQPVNADARSVPATTYIVRRGDTLRGISNRTGAGSEAIARANGLRPPFTIFPNQRLTIPGGRYHTVHEGETGIAIARAYGVDWGRIVALNDLDEPYILRTGMRLLIPGTGSGSGDETLEERAARFHVDIDDIVTGGEPALAHDERPAQPTASSARVLPSGAAVAEPEHMRGGFQWPAHGEIIGRFGPGQSGERNDGIKIGVPLDTPVLASADGVVAYVGGDIPQLGGVVILKHGDGWTTVYGHIGQILVQRGQAVERGQTIGLSGDSGFITRPQLHFEMRKGRDPIDPLARLPRN</sequence>
<dbReference type="AlphaFoldDB" id="A0A6G6Y750"/>
<dbReference type="PROSITE" id="PS51257">
    <property type="entry name" value="PROKAR_LIPOPROTEIN"/>
    <property type="match status" value="1"/>
</dbReference>
<accession>A0A6G6Y750</accession>
<dbReference type="EMBL" id="CP049109">
    <property type="protein sequence ID" value="QIG80406.1"/>
    <property type="molecule type" value="Genomic_DNA"/>
</dbReference>
<protein>
    <submittedName>
        <fullName evidence="4">M23 family metallopeptidase</fullName>
    </submittedName>
</protein>
<dbReference type="PANTHER" id="PTHR21666:SF270">
    <property type="entry name" value="MUREIN HYDROLASE ACTIVATOR ENVC"/>
    <property type="match status" value="1"/>
</dbReference>
<dbReference type="SUPFAM" id="SSF54106">
    <property type="entry name" value="LysM domain"/>
    <property type="match status" value="2"/>
</dbReference>
<dbReference type="InterPro" id="IPR036779">
    <property type="entry name" value="LysM_dom_sf"/>
</dbReference>
<feature type="signal peptide" evidence="2">
    <location>
        <begin position="1"/>
        <end position="18"/>
    </location>
</feature>
<evidence type="ECO:0000256" key="1">
    <source>
        <dbReference type="SAM" id="MobiDB-lite"/>
    </source>
</evidence>
<dbReference type="CDD" id="cd12797">
    <property type="entry name" value="M23_peptidase"/>
    <property type="match status" value="1"/>
</dbReference>
<feature type="domain" description="LysM" evidence="3">
    <location>
        <begin position="116"/>
        <end position="160"/>
    </location>
</feature>
<dbReference type="InterPro" id="IPR018392">
    <property type="entry name" value="LysM"/>
</dbReference>
<dbReference type="CDD" id="cd00118">
    <property type="entry name" value="LysM"/>
    <property type="match status" value="2"/>
</dbReference>
<dbReference type="Proteomes" id="UP000501568">
    <property type="component" value="Chromosome"/>
</dbReference>
<dbReference type="RefSeq" id="WP_165327413.1">
    <property type="nucleotide sequence ID" value="NZ_CP049109.1"/>
</dbReference>
<dbReference type="SMART" id="SM00257">
    <property type="entry name" value="LysM"/>
    <property type="match status" value="2"/>
</dbReference>
<evidence type="ECO:0000256" key="2">
    <source>
        <dbReference type="SAM" id="SignalP"/>
    </source>
</evidence>
<dbReference type="PANTHER" id="PTHR21666">
    <property type="entry name" value="PEPTIDASE-RELATED"/>
    <property type="match status" value="1"/>
</dbReference>
<dbReference type="SUPFAM" id="SSF51261">
    <property type="entry name" value="Duplicated hybrid motif"/>
    <property type="match status" value="1"/>
</dbReference>
<evidence type="ECO:0000259" key="3">
    <source>
        <dbReference type="PROSITE" id="PS51782"/>
    </source>
</evidence>
<reference evidence="4 5" key="1">
    <citation type="submission" date="2020-02" db="EMBL/GenBank/DDBJ databases">
        <authorList>
            <person name="Zheng R.K."/>
            <person name="Sun C.M."/>
        </authorList>
    </citation>
    <scope>NUCLEOTIDE SEQUENCE [LARGE SCALE GENOMIC DNA]</scope>
    <source>
        <strain evidence="5">zrk23</strain>
    </source>
</reference>
<evidence type="ECO:0000313" key="4">
    <source>
        <dbReference type="EMBL" id="QIG80406.1"/>
    </source>
</evidence>
<keyword evidence="2" id="KW-0732">Signal</keyword>